<dbReference type="GO" id="GO:0003677">
    <property type="term" value="F:DNA binding"/>
    <property type="evidence" value="ECO:0007669"/>
    <property type="project" value="UniProtKB-KW"/>
</dbReference>
<feature type="region of interest" description="Disordered" evidence="3">
    <location>
        <begin position="85"/>
        <end position="106"/>
    </location>
</feature>
<keyword evidence="1" id="KW-0238">DNA-binding</keyword>
<dbReference type="Gene3D" id="3.30.1310.10">
    <property type="entry name" value="Nucleoid-associated protein YbaB-like domain"/>
    <property type="match status" value="1"/>
</dbReference>
<dbReference type="SUPFAM" id="SSF82607">
    <property type="entry name" value="YbaB-like"/>
    <property type="match status" value="1"/>
</dbReference>
<dbReference type="PIRSF" id="PIRSF004555">
    <property type="entry name" value="UCP004555"/>
    <property type="match status" value="1"/>
</dbReference>
<name>A0A3B1D1Y2_9ZZZZ</name>
<evidence type="ECO:0000256" key="2">
    <source>
        <dbReference type="SAM" id="Coils"/>
    </source>
</evidence>
<reference evidence="4" key="1">
    <citation type="submission" date="2018-06" db="EMBL/GenBank/DDBJ databases">
        <authorList>
            <person name="Zhirakovskaya E."/>
        </authorList>
    </citation>
    <scope>NUCLEOTIDE SEQUENCE</scope>
</reference>
<feature type="coiled-coil region" evidence="2">
    <location>
        <begin position="5"/>
        <end position="32"/>
    </location>
</feature>
<dbReference type="PANTHER" id="PTHR33449:SF1">
    <property type="entry name" value="NUCLEOID-ASSOCIATED PROTEIN YBAB"/>
    <property type="match status" value="1"/>
</dbReference>
<dbReference type="HAMAP" id="MF_00274">
    <property type="entry name" value="DNA_YbaB_EbfC"/>
    <property type="match status" value="1"/>
</dbReference>
<organism evidence="4">
    <name type="scientific">hydrothermal vent metagenome</name>
    <dbReference type="NCBI Taxonomy" id="652676"/>
    <lineage>
        <taxon>unclassified sequences</taxon>
        <taxon>metagenomes</taxon>
        <taxon>ecological metagenomes</taxon>
    </lineage>
</organism>
<dbReference type="PANTHER" id="PTHR33449">
    <property type="entry name" value="NUCLEOID-ASSOCIATED PROTEIN YBAB"/>
    <property type="match status" value="1"/>
</dbReference>
<dbReference type="GO" id="GO:0005829">
    <property type="term" value="C:cytosol"/>
    <property type="evidence" value="ECO:0007669"/>
    <property type="project" value="TreeGrafter"/>
</dbReference>
<evidence type="ECO:0000313" key="4">
    <source>
        <dbReference type="EMBL" id="VAX22717.1"/>
    </source>
</evidence>
<proteinExistence type="inferred from homology"/>
<dbReference type="Pfam" id="PF02575">
    <property type="entry name" value="YbaB_DNA_bd"/>
    <property type="match status" value="1"/>
</dbReference>
<gene>
    <name evidence="4" type="ORF">MNBD_NITROSPINAE02-1905</name>
</gene>
<dbReference type="InterPro" id="IPR004401">
    <property type="entry name" value="YbaB/EbfC"/>
</dbReference>
<dbReference type="NCBIfam" id="TIGR00103">
    <property type="entry name" value="DNA_YbaB_EbfC"/>
    <property type="match status" value="1"/>
</dbReference>
<keyword evidence="2" id="KW-0175">Coiled coil</keyword>
<protein>
    <submittedName>
        <fullName evidence="4">Nucleoid-associated protein YaaK</fullName>
    </submittedName>
</protein>
<dbReference type="AlphaFoldDB" id="A0A3B1D1Y2"/>
<evidence type="ECO:0000256" key="1">
    <source>
        <dbReference type="ARBA" id="ARBA00023125"/>
    </source>
</evidence>
<accession>A0A3B1D1Y2</accession>
<sequence>MSKGFGNLLRQAKQMQKQIVEAREELKQKTYEGSSGQDKVRAIVSGSYELKSLSIEKDVVDHDDIEMLEDLILLAVNEAISRAKEESEGEMEKLTGGMGIDVPGMF</sequence>
<dbReference type="EMBL" id="UOGE01000078">
    <property type="protein sequence ID" value="VAX22717.1"/>
    <property type="molecule type" value="Genomic_DNA"/>
</dbReference>
<evidence type="ECO:0000256" key="3">
    <source>
        <dbReference type="SAM" id="MobiDB-lite"/>
    </source>
</evidence>
<dbReference type="InterPro" id="IPR036894">
    <property type="entry name" value="YbaB-like_sf"/>
</dbReference>